<name>A0ABR9AZ52_9BACL</name>
<gene>
    <name evidence="1" type="ORF">IFO66_14080</name>
</gene>
<reference evidence="1 2" key="1">
    <citation type="submission" date="2020-09" db="EMBL/GenBank/DDBJ databases">
        <title>Paenibacillus sp. CAU 1523 isolated from sand of Haeundae Beach.</title>
        <authorList>
            <person name="Kim W."/>
        </authorList>
    </citation>
    <scope>NUCLEOTIDE SEQUENCE [LARGE SCALE GENOMIC DNA]</scope>
    <source>
        <strain evidence="1 2">CAU 1523</strain>
    </source>
</reference>
<dbReference type="Proteomes" id="UP000634529">
    <property type="component" value="Unassembled WGS sequence"/>
</dbReference>
<evidence type="ECO:0000313" key="1">
    <source>
        <dbReference type="EMBL" id="MBD8499420.1"/>
    </source>
</evidence>
<dbReference type="EMBL" id="JACYTN010000011">
    <property type="protein sequence ID" value="MBD8499420.1"/>
    <property type="molecule type" value="Genomic_DNA"/>
</dbReference>
<organism evidence="1 2">
    <name type="scientific">Paenibacillus arenosi</name>
    <dbReference type="NCBI Taxonomy" id="2774142"/>
    <lineage>
        <taxon>Bacteria</taxon>
        <taxon>Bacillati</taxon>
        <taxon>Bacillota</taxon>
        <taxon>Bacilli</taxon>
        <taxon>Bacillales</taxon>
        <taxon>Paenibacillaceae</taxon>
        <taxon>Paenibacillus</taxon>
    </lineage>
</organism>
<keyword evidence="2" id="KW-1185">Reference proteome</keyword>
<protein>
    <submittedName>
        <fullName evidence="1">O-methyltransferase</fullName>
    </submittedName>
</protein>
<accession>A0ABR9AZ52</accession>
<proteinExistence type="predicted"/>
<sequence length="135" mass="15616">MPKVYEMSLTRQLSLVFEQLEPELLGLSGGTLVVCLRNDVIGKFGVKHDPLECRDGVVVQLRKGMQKRHVASFRMMAIEALKHKKNWTHGEMIFDFAMKQDSLVISTWFESNYNLTALLEKENESYDRQPRASRQ</sequence>
<dbReference type="RefSeq" id="WP_192025757.1">
    <property type="nucleotide sequence ID" value="NZ_JACYTN010000011.1"/>
</dbReference>
<evidence type="ECO:0000313" key="2">
    <source>
        <dbReference type="Proteomes" id="UP000634529"/>
    </source>
</evidence>
<comment type="caution">
    <text evidence="1">The sequence shown here is derived from an EMBL/GenBank/DDBJ whole genome shotgun (WGS) entry which is preliminary data.</text>
</comment>